<evidence type="ECO:0008006" key="5">
    <source>
        <dbReference type="Google" id="ProtNLM"/>
    </source>
</evidence>
<dbReference type="Pfam" id="PF12679">
    <property type="entry name" value="ABC2_membrane_2"/>
    <property type="match status" value="1"/>
</dbReference>
<keyword evidence="1" id="KW-1133">Transmembrane helix</keyword>
<dbReference type="PANTHER" id="PTHR37305:SF1">
    <property type="entry name" value="MEMBRANE PROTEIN"/>
    <property type="match status" value="1"/>
</dbReference>
<feature type="transmembrane region" description="Helical" evidence="1">
    <location>
        <begin position="132"/>
        <end position="155"/>
    </location>
</feature>
<dbReference type="GO" id="GO:0140359">
    <property type="term" value="F:ABC-type transporter activity"/>
    <property type="evidence" value="ECO:0007669"/>
    <property type="project" value="InterPro"/>
</dbReference>
<name>A0A242K6P6_9ENTE</name>
<evidence type="ECO:0000256" key="1">
    <source>
        <dbReference type="SAM" id="Phobius"/>
    </source>
</evidence>
<keyword evidence="4" id="KW-1185">Reference proteome</keyword>
<reference evidence="3" key="2">
    <citation type="submission" date="2017-05" db="EMBL/GenBank/DDBJ databases">
        <authorList>
            <consortium name="The Broad Institute Genomics Platform"/>
            <consortium name="The Broad Institute Genomic Center for Infectious Diseases"/>
            <person name="Earl A."/>
            <person name="Manson A."/>
            <person name="Schwartman J."/>
            <person name="Gilmore M."/>
            <person name="Abouelleil A."/>
            <person name="Cao P."/>
            <person name="Chapman S."/>
            <person name="Cusick C."/>
            <person name="Shea T."/>
            <person name="Young S."/>
            <person name="Neafsey D."/>
            <person name="Nusbaum C."/>
            <person name="Birren B."/>
        </authorList>
    </citation>
    <scope>NUCLEOTIDE SEQUENCE</scope>
    <source>
        <strain evidence="3">9E7_DIV0242</strain>
    </source>
</reference>
<organism evidence="2">
    <name type="scientific">Candidatus Enterococcus clewellii</name>
    <dbReference type="NCBI Taxonomy" id="1834193"/>
    <lineage>
        <taxon>Bacteria</taxon>
        <taxon>Bacillati</taxon>
        <taxon>Bacillota</taxon>
        <taxon>Bacilli</taxon>
        <taxon>Lactobacillales</taxon>
        <taxon>Enterococcaceae</taxon>
        <taxon>Enterococcus</taxon>
    </lineage>
</organism>
<feature type="transmembrane region" description="Helical" evidence="1">
    <location>
        <begin position="185"/>
        <end position="210"/>
    </location>
</feature>
<dbReference type="PANTHER" id="PTHR37305">
    <property type="entry name" value="INTEGRAL MEMBRANE PROTEIN-RELATED"/>
    <property type="match status" value="1"/>
</dbReference>
<dbReference type="RefSeq" id="WP_170924777.1">
    <property type="nucleotide sequence ID" value="NZ_CP147247.1"/>
</dbReference>
<reference evidence="2" key="1">
    <citation type="submission" date="2017-05" db="EMBL/GenBank/DDBJ databases">
        <title>The Genome Sequence of Enterococcus sp. 9E7_DIV0242.</title>
        <authorList>
            <consortium name="The Broad Institute Genomics Platform"/>
            <consortium name="The Broad Institute Genomic Center for Infectious Diseases"/>
            <person name="Earl A."/>
            <person name="Manson A."/>
            <person name="Schwartman J."/>
            <person name="Gilmore M."/>
            <person name="Abouelleil A."/>
            <person name="Cao P."/>
            <person name="Chapman S."/>
            <person name="Cusick C."/>
            <person name="Shea T."/>
            <person name="Young S."/>
            <person name="Neafsey D."/>
            <person name="Nusbaum C."/>
            <person name="Birren B."/>
        </authorList>
    </citation>
    <scope>NUCLEOTIDE SEQUENCE [LARGE SCALE GENOMIC DNA]</scope>
    <source>
        <strain evidence="2">9E7_DIV0242</strain>
    </source>
</reference>
<dbReference type="AlphaFoldDB" id="A0A242K6P6"/>
<proteinExistence type="predicted"/>
<evidence type="ECO:0000313" key="2">
    <source>
        <dbReference type="EMBL" id="OTP15991.1"/>
    </source>
</evidence>
<feature type="transmembrane region" description="Helical" evidence="1">
    <location>
        <begin position="343"/>
        <end position="365"/>
    </location>
</feature>
<dbReference type="GO" id="GO:0005886">
    <property type="term" value="C:plasma membrane"/>
    <property type="evidence" value="ECO:0007669"/>
    <property type="project" value="UniProtKB-SubCell"/>
</dbReference>
<dbReference type="EMBL" id="NGMM01000003">
    <property type="protein sequence ID" value="OTP15991.1"/>
    <property type="molecule type" value="Genomic_DNA"/>
</dbReference>
<accession>A0A242K6P6</accession>
<reference evidence="3" key="3">
    <citation type="submission" date="2024-03" db="EMBL/GenBank/DDBJ databases">
        <title>The Genome Sequence of Enterococcus sp. DIV0242b.</title>
        <authorList>
            <consortium name="The Broad Institute Genomics Platform"/>
            <consortium name="The Broad Institute Microbial Omics Core"/>
            <consortium name="The Broad Institute Genomic Center for Infectious Diseases"/>
            <person name="Earl A."/>
            <person name="Manson A."/>
            <person name="Gilmore M."/>
            <person name="Schwartman J."/>
            <person name="Shea T."/>
            <person name="Abouelleil A."/>
            <person name="Cao P."/>
            <person name="Chapman S."/>
            <person name="Cusick C."/>
            <person name="Young S."/>
            <person name="Neafsey D."/>
            <person name="Nusbaum C."/>
            <person name="Birren B."/>
        </authorList>
    </citation>
    <scope>NUCLEOTIDE SEQUENCE</scope>
    <source>
        <strain evidence="3">9E7_DIV0242</strain>
    </source>
</reference>
<gene>
    <name evidence="2" type="ORF">A5888_002205</name>
    <name evidence="3" type="ORF">A5888_004077</name>
</gene>
<feature type="transmembrane region" description="Helical" evidence="1">
    <location>
        <begin position="241"/>
        <end position="262"/>
    </location>
</feature>
<feature type="transmembrane region" description="Helical" evidence="1">
    <location>
        <begin position="18"/>
        <end position="34"/>
    </location>
</feature>
<dbReference type="Proteomes" id="UP000195141">
    <property type="component" value="Chromosome"/>
</dbReference>
<protein>
    <recommendedName>
        <fullName evidence="5">ABC transporter permease</fullName>
    </recommendedName>
</protein>
<evidence type="ECO:0000313" key="4">
    <source>
        <dbReference type="Proteomes" id="UP000195141"/>
    </source>
</evidence>
<keyword evidence="1" id="KW-0472">Membrane</keyword>
<dbReference type="EMBL" id="CP147247">
    <property type="protein sequence ID" value="WYJ92304.1"/>
    <property type="molecule type" value="Genomic_DNA"/>
</dbReference>
<evidence type="ECO:0000313" key="3">
    <source>
        <dbReference type="EMBL" id="WYJ92304.1"/>
    </source>
</evidence>
<sequence length="373" mass="42758">MNSIRFEEKKIWKQRKNYVLVAIGLIVIVVLFLFNRHMGIVENNEIDQEAVFSGPILGRKEFDTELEEYLTSVNLMIDEQEATFLAAADKGESLEESLTLPTYPFYRAALNNELINKELPPYSMRYGTQSSVFSAIVLTGIASLLGIIFFLFLFGDSLTKEFEERTMNLCLTQPISRVRLYLLKYSLTVGHSFLLTIFLVVVASLIGLGISGASSWQYPIIVFTEMSMTFIPIIQYMARVLGLFLFVLLFCFAIHFLFSTLFRKTTFSLLATIFILAEGHFISVSSNEVLRKIAHLNPFTYLNVGKLFIGYDFREYGQYNIENQEYYANWCLPRTLHNPQIEFTQGLLVLGVTALLIFCIGCYCFRKNIRLDV</sequence>
<keyword evidence="1" id="KW-0812">Transmembrane</keyword>